<keyword evidence="6" id="KW-0460">Magnesium</keyword>
<dbReference type="GO" id="GO:0005739">
    <property type="term" value="C:mitochondrion"/>
    <property type="evidence" value="ECO:0007669"/>
    <property type="project" value="TreeGrafter"/>
</dbReference>
<dbReference type="InterPro" id="IPR015797">
    <property type="entry name" value="NUDIX_hydrolase-like_dom_sf"/>
</dbReference>
<keyword evidence="5" id="KW-0378">Hydrolase</keyword>
<evidence type="ECO:0000313" key="10">
    <source>
        <dbReference type="Proteomes" id="UP000677054"/>
    </source>
</evidence>
<evidence type="ECO:0000256" key="1">
    <source>
        <dbReference type="ARBA" id="ARBA00001936"/>
    </source>
</evidence>
<evidence type="ECO:0000256" key="5">
    <source>
        <dbReference type="ARBA" id="ARBA00022801"/>
    </source>
</evidence>
<evidence type="ECO:0000313" key="9">
    <source>
        <dbReference type="EMBL" id="CAD7245553.1"/>
    </source>
</evidence>
<feature type="domain" description="Nudix hydrolase" evidence="8">
    <location>
        <begin position="487"/>
        <end position="717"/>
    </location>
</feature>
<reference evidence="9" key="1">
    <citation type="submission" date="2020-11" db="EMBL/GenBank/DDBJ databases">
        <authorList>
            <person name="Tran Van P."/>
        </authorList>
    </citation>
    <scope>NUCLEOTIDE SEQUENCE</scope>
</reference>
<organism evidence="9">
    <name type="scientific">Darwinula stevensoni</name>
    <dbReference type="NCBI Taxonomy" id="69355"/>
    <lineage>
        <taxon>Eukaryota</taxon>
        <taxon>Metazoa</taxon>
        <taxon>Ecdysozoa</taxon>
        <taxon>Arthropoda</taxon>
        <taxon>Crustacea</taxon>
        <taxon>Oligostraca</taxon>
        <taxon>Ostracoda</taxon>
        <taxon>Podocopa</taxon>
        <taxon>Podocopida</taxon>
        <taxon>Darwinulocopina</taxon>
        <taxon>Darwinuloidea</taxon>
        <taxon>Darwinulidae</taxon>
        <taxon>Darwinula</taxon>
    </lineage>
</organism>
<comment type="cofactor">
    <cofactor evidence="2">
        <name>Mg(2+)</name>
        <dbReference type="ChEBI" id="CHEBI:18420"/>
    </cofactor>
</comment>
<name>A0A7R8X938_9CRUS</name>
<sequence length="948" mass="107427">MAMWKHWRNAASLILGWKRRPDVDKLKAVEKILLVQRGASSDFMAKAHVFPGGVISSADFDPEWKKLFHSSDSAIEALIKSDERQYAFPMYEEYKSQGIQRPGLALRICALRETFEETGIFLGRAIDSQSPVILSGSDVGDWPDKVAQQADKFLEFCLSYKYLPDVLNLQQWTNWLTPRDRKTRHDAMFFSMTISSEEPPTVIVDSHELTSFKWLTALEALELHDKLECMLTGSQYYELFEISRYGMPGNDASKQDLVKKRKMRWMPVKFNATNGSIAVLPGDSMYPEVPDLTGDKPIPSVENSIEELRSQSSKLHRFESTAMLKHWKNAACLILGWKRRPDVDKLKAVEKILLVQRSAGIKDMPQGQVFPGGIVSSADFNPEWKKLFHSSDSAIETLIKSEERQYGFPMYEEYKSQGIQRPGLALRICALRETFEETGIFLGRAIDSQSPVILSGSDVGDWPDKVAQQADKFLEFCLSYKYLPNHWKNAASLILGWKRKPDIEKLKTVEKILLVQRSAGSEFMANAHVFPGGVISSADFDPEWKKLFHSSDSAIEALIKSDERQYAFPLYEEFKSQGIQRPGLALRICALRETFEETGIFLGRAIDSQSPVILSGSDVGDWPKKVAQQADKFLEFCLSYKYLPDVLNLQQWTNWLTPSDMKKRYDTMFFSMTISSEEPPTVIKDSHEITSFKWLTPLEALELYYKSEFWLAPPQYYELLEMTRCGMPGNDASKQDLVKKRKMRWLPVRINTTSGVIVVLPGDSLYPEVPDLTGDKPVASVENSIEELRSQSSQLHRLEMTMVILEDMERLNNLASMDGSSPDDICKCLEKLKGKKPSKDILLRTGTGVKKKDKAWYDSYHCHNVGPSSHDQLWNQHQMDEHKYEPDVVGFGYEGLMGCRGALTQHPHPPTPTSGYTDPIVHPTIAIHFKTANLDKAHSSGGIGSGST</sequence>
<dbReference type="InterPro" id="IPR000086">
    <property type="entry name" value="NUDIX_hydrolase_dom"/>
</dbReference>
<accession>A0A7R8X938</accession>
<evidence type="ECO:0000256" key="6">
    <source>
        <dbReference type="ARBA" id="ARBA00022842"/>
    </source>
</evidence>
<gene>
    <name evidence="9" type="ORF">DSTB1V02_LOCUS5425</name>
</gene>
<dbReference type="PANTHER" id="PTHR12318:SF0">
    <property type="entry name" value="ACYL-COENZYME A DIPHOSPHATASE NUDT19"/>
    <property type="match status" value="1"/>
</dbReference>
<evidence type="ECO:0000256" key="3">
    <source>
        <dbReference type="ARBA" id="ARBA00005582"/>
    </source>
</evidence>
<evidence type="ECO:0000256" key="2">
    <source>
        <dbReference type="ARBA" id="ARBA00001946"/>
    </source>
</evidence>
<comment type="cofactor">
    <cofactor evidence="1">
        <name>Mn(2+)</name>
        <dbReference type="ChEBI" id="CHEBI:29035"/>
    </cofactor>
</comment>
<dbReference type="PANTHER" id="PTHR12318">
    <property type="entry name" value="TESTOSTERONE-REGULATED PROTEIN RP2"/>
    <property type="match status" value="1"/>
</dbReference>
<dbReference type="InterPro" id="IPR039121">
    <property type="entry name" value="NUDT19"/>
</dbReference>
<proteinExistence type="inferred from homology"/>
<dbReference type="EMBL" id="LR900401">
    <property type="protein sequence ID" value="CAD7245553.1"/>
    <property type="molecule type" value="Genomic_DNA"/>
</dbReference>
<dbReference type="PROSITE" id="PS51462">
    <property type="entry name" value="NUDIX"/>
    <property type="match status" value="2"/>
</dbReference>
<dbReference type="OrthoDB" id="1695362at2759"/>
<evidence type="ECO:0000256" key="7">
    <source>
        <dbReference type="ARBA" id="ARBA00023211"/>
    </source>
</evidence>
<dbReference type="GO" id="GO:0046872">
    <property type="term" value="F:metal ion binding"/>
    <property type="evidence" value="ECO:0007669"/>
    <property type="project" value="UniProtKB-KW"/>
</dbReference>
<evidence type="ECO:0000256" key="4">
    <source>
        <dbReference type="ARBA" id="ARBA00022723"/>
    </source>
</evidence>
<dbReference type="Gene3D" id="3.90.79.10">
    <property type="entry name" value="Nucleoside Triphosphate Pyrophosphohydrolase"/>
    <property type="match status" value="3"/>
</dbReference>
<keyword evidence="4" id="KW-0479">Metal-binding</keyword>
<dbReference type="GO" id="GO:0016818">
    <property type="term" value="F:hydrolase activity, acting on acid anhydrides, in phosphorus-containing anhydrides"/>
    <property type="evidence" value="ECO:0007669"/>
    <property type="project" value="InterPro"/>
</dbReference>
<dbReference type="CDD" id="cd18870">
    <property type="entry name" value="NUDIX_AcylCoAdiphos_Nudt19"/>
    <property type="match status" value="2"/>
</dbReference>
<dbReference type="SUPFAM" id="SSF55811">
    <property type="entry name" value="Nudix"/>
    <property type="match status" value="2"/>
</dbReference>
<dbReference type="Proteomes" id="UP000677054">
    <property type="component" value="Unassembled WGS sequence"/>
</dbReference>
<protein>
    <recommendedName>
        <fullName evidence="8">Nudix hydrolase domain-containing protein</fullName>
    </recommendedName>
</protein>
<comment type="similarity">
    <text evidence="3">Belongs to the Nudix hydrolase family.</text>
</comment>
<keyword evidence="7" id="KW-0464">Manganese</keyword>
<feature type="domain" description="Nudix hydrolase" evidence="8">
    <location>
        <begin position="7"/>
        <end position="242"/>
    </location>
</feature>
<dbReference type="AlphaFoldDB" id="A0A7R8X938"/>
<evidence type="ECO:0000259" key="8">
    <source>
        <dbReference type="PROSITE" id="PS51462"/>
    </source>
</evidence>
<keyword evidence="10" id="KW-1185">Reference proteome</keyword>
<dbReference type="EMBL" id="CAJPEV010000884">
    <property type="protein sequence ID" value="CAG0889292.1"/>
    <property type="molecule type" value="Genomic_DNA"/>
</dbReference>